<feature type="transmembrane region" description="Helical" evidence="1">
    <location>
        <begin position="26"/>
        <end position="51"/>
    </location>
</feature>
<gene>
    <name evidence="2" type="ORF">ARB_07259</name>
</gene>
<dbReference type="Proteomes" id="UP000008866">
    <property type="component" value="Unassembled WGS sequence"/>
</dbReference>
<feature type="transmembrane region" description="Helical" evidence="1">
    <location>
        <begin position="131"/>
        <end position="154"/>
    </location>
</feature>
<name>D4ASP4_ARTBC</name>
<evidence type="ECO:0000256" key="1">
    <source>
        <dbReference type="SAM" id="Phobius"/>
    </source>
</evidence>
<dbReference type="KEGG" id="abe:ARB_07259"/>
<organism evidence="2 3">
    <name type="scientific">Arthroderma benhamiae (strain ATCC MYA-4681 / CBS 112371)</name>
    <name type="common">Trichophyton mentagrophytes</name>
    <dbReference type="NCBI Taxonomy" id="663331"/>
    <lineage>
        <taxon>Eukaryota</taxon>
        <taxon>Fungi</taxon>
        <taxon>Dikarya</taxon>
        <taxon>Ascomycota</taxon>
        <taxon>Pezizomycotina</taxon>
        <taxon>Eurotiomycetes</taxon>
        <taxon>Eurotiomycetidae</taxon>
        <taxon>Onygenales</taxon>
        <taxon>Arthrodermataceae</taxon>
        <taxon>Trichophyton</taxon>
    </lineage>
</organism>
<dbReference type="EMBL" id="ABSU01000008">
    <property type="protein sequence ID" value="EFE33794.1"/>
    <property type="molecule type" value="Genomic_DNA"/>
</dbReference>
<keyword evidence="1" id="KW-0472">Membrane</keyword>
<keyword evidence="1" id="KW-1133">Transmembrane helix</keyword>
<sequence>MAESKIPSLQQRPCGYLRALNIGKWFLVPIAVLCGLLWVFVIAASIFSAVYEKSASSRDDYPPIRWKDTLEDCDPLVFLAARLLSCKMNRKLTMNFCLRGQIIWLFIPIAIETFHVPIQLWLYARNLLHPIAALVLSFCFMGLWVSFSVLAPLIDACVEQKFPDAWYGLFWARQVTGYLITLLYLAYFGFSCAAVHHWKLGKKAVDGTSSDGDTEMKA</sequence>
<dbReference type="HOGENOM" id="CLU_1403353_0_0_1"/>
<proteinExistence type="predicted"/>
<evidence type="ECO:0000313" key="2">
    <source>
        <dbReference type="EMBL" id="EFE33794.1"/>
    </source>
</evidence>
<dbReference type="eggNOG" id="ENOG502T3UE">
    <property type="taxonomic scope" value="Eukaryota"/>
</dbReference>
<comment type="caution">
    <text evidence="2">The sequence shown here is derived from an EMBL/GenBank/DDBJ whole genome shotgun (WGS) entry which is preliminary data.</text>
</comment>
<protein>
    <submittedName>
        <fullName evidence="2">Uncharacterized protein</fullName>
    </submittedName>
</protein>
<feature type="transmembrane region" description="Helical" evidence="1">
    <location>
        <begin position="175"/>
        <end position="198"/>
    </location>
</feature>
<dbReference type="AlphaFoldDB" id="D4ASP4"/>
<accession>D4ASP4</accession>
<dbReference type="RefSeq" id="XP_003014697.1">
    <property type="nucleotide sequence ID" value="XM_003014651.1"/>
</dbReference>
<dbReference type="GeneID" id="9527060"/>
<dbReference type="OMA" id="DYPPIRW"/>
<keyword evidence="1" id="KW-0812">Transmembrane</keyword>
<evidence type="ECO:0000313" key="3">
    <source>
        <dbReference type="Proteomes" id="UP000008866"/>
    </source>
</evidence>
<reference evidence="3" key="1">
    <citation type="journal article" date="2011" name="Genome Biol.">
        <title>Comparative and functional genomics provide insights into the pathogenicity of dermatophytic fungi.</title>
        <authorList>
            <person name="Burmester A."/>
            <person name="Shelest E."/>
            <person name="Gloeckner G."/>
            <person name="Heddergott C."/>
            <person name="Schindler S."/>
            <person name="Staib P."/>
            <person name="Heidel A."/>
            <person name="Felder M."/>
            <person name="Petzold A."/>
            <person name="Szafranski K."/>
            <person name="Feuermann M."/>
            <person name="Pedruzzi I."/>
            <person name="Priebe S."/>
            <person name="Groth M."/>
            <person name="Winkler R."/>
            <person name="Li W."/>
            <person name="Kniemeyer O."/>
            <person name="Schroeckh V."/>
            <person name="Hertweck C."/>
            <person name="Hube B."/>
            <person name="White T.C."/>
            <person name="Platzer M."/>
            <person name="Guthke R."/>
            <person name="Heitman J."/>
            <person name="Woestemeyer J."/>
            <person name="Zipfel P.F."/>
            <person name="Monod M."/>
            <person name="Brakhage A.A."/>
        </authorList>
    </citation>
    <scope>NUCLEOTIDE SEQUENCE [LARGE SCALE GENOMIC DNA]</scope>
    <source>
        <strain evidence="3">ATCC MYA-4681 / CBS 112371</strain>
    </source>
</reference>
<feature type="transmembrane region" description="Helical" evidence="1">
    <location>
        <begin position="92"/>
        <end position="111"/>
    </location>
</feature>
<keyword evidence="3" id="KW-1185">Reference proteome</keyword>